<gene>
    <name evidence="9" type="ORF">EGC82_06405</name>
</gene>
<feature type="binding site" evidence="6">
    <location>
        <begin position="262"/>
        <end position="266"/>
    </location>
    <ligand>
        <name>FAD</name>
        <dbReference type="ChEBI" id="CHEBI:57692"/>
    </ligand>
</feature>
<evidence type="ECO:0000256" key="3">
    <source>
        <dbReference type="ARBA" id="ARBA00022630"/>
    </source>
</evidence>
<evidence type="ECO:0000256" key="5">
    <source>
        <dbReference type="ARBA" id="ARBA00022991"/>
    </source>
</evidence>
<dbReference type="PANTHER" id="PTHR11455:SF22">
    <property type="entry name" value="CRYPTOCHROME DASH"/>
    <property type="match status" value="1"/>
</dbReference>
<dbReference type="InterPro" id="IPR006050">
    <property type="entry name" value="DNA_photolyase_N"/>
</dbReference>
<dbReference type="SUPFAM" id="SSF52425">
    <property type="entry name" value="Cryptochrome/photolyase, N-terminal domain"/>
    <property type="match status" value="1"/>
</dbReference>
<dbReference type="Gene3D" id="3.40.50.620">
    <property type="entry name" value="HUPs"/>
    <property type="match status" value="1"/>
</dbReference>
<dbReference type="EMBL" id="CP034015">
    <property type="protein sequence ID" value="AZG72439.1"/>
    <property type="molecule type" value="Genomic_DNA"/>
</dbReference>
<dbReference type="OrthoDB" id="9772484at2"/>
<dbReference type="PRINTS" id="PR00147">
    <property type="entry name" value="DNAPHOTLYASE"/>
</dbReference>
<dbReference type="Pfam" id="PF00875">
    <property type="entry name" value="DNA_photolyase"/>
    <property type="match status" value="1"/>
</dbReference>
<comment type="similarity">
    <text evidence="1 7">Belongs to the DNA photolyase class-1 family.</text>
</comment>
<dbReference type="NCBIfam" id="TIGR02765">
    <property type="entry name" value="crypto_DASH"/>
    <property type="match status" value="1"/>
</dbReference>
<dbReference type="InterPro" id="IPR005101">
    <property type="entry name" value="Cryptochr/Photolyase_FAD-bd"/>
</dbReference>
<sequence length="473" mass="54411">MNNADGQTFGETNLQSTSQSTVSALYWLGDDLRVADNAIFADIAQHAQQLMVVYCIDPNWFCSAQYQAQYVGKYKLRFLLESLRALDETLNQYGQQLHIVYASAQQSLPYIIQRHTISRVYRSDHSGADEQAAWQNIQQQCPNVEYLTMTTQTLFDLQQLPFELADLPPTFSQFRKKVEKVTICAAADAVSWLPPMVALKQQDKQLQAWLAYPNWLPQTQMFNNVFCGGEAQGMLQLDSYFSSNLAHNYKVVRNELDGWECSTKFSPWLANGCVSARQVVSALKQFELQQGANESTECILYELLWREYFHFYAHKFNTLVFRFSGINGRKPLTSFYAQRIQAWKNASTPFPLVNALMKQLNDTGYMSNRGRQIVASCFVNELQCDWRYGAAYFQQQLIDYDVAVNWGNWQYLAGVGADPRGCRRFNLQKQQQTYDPEGMFINAWLGREAVKQHDDTNAEYCIDSVDIADWPRN</sequence>
<protein>
    <recommendedName>
        <fullName evidence="2 7">Cryptochrome DASH</fullName>
    </recommendedName>
</protein>
<keyword evidence="4 6" id="KW-0274">FAD</keyword>
<dbReference type="PANTHER" id="PTHR11455">
    <property type="entry name" value="CRYPTOCHROME"/>
    <property type="match status" value="1"/>
</dbReference>
<comment type="function">
    <text evidence="7">May have a photoreceptor function.</text>
</comment>
<dbReference type="InterPro" id="IPR036134">
    <property type="entry name" value="Crypto/Photolyase_FAD-like_sf"/>
</dbReference>
<proteinExistence type="inferred from homology"/>
<dbReference type="RefSeq" id="WP_124730030.1">
    <property type="nucleotide sequence ID" value="NZ_CBCSKC010000001.1"/>
</dbReference>
<reference evidence="10" key="1">
    <citation type="submission" date="2018-11" db="EMBL/GenBank/DDBJ databases">
        <title>Shewanella sp. M2.</title>
        <authorList>
            <person name="Hwang Y.J."/>
            <person name="Hwang C.Y."/>
        </authorList>
    </citation>
    <scope>NUCLEOTIDE SEQUENCE [LARGE SCALE GENOMIC DNA]</scope>
    <source>
        <strain evidence="10">LMG 19866</strain>
    </source>
</reference>
<dbReference type="GO" id="GO:0003677">
    <property type="term" value="F:DNA binding"/>
    <property type="evidence" value="ECO:0007669"/>
    <property type="project" value="TreeGrafter"/>
</dbReference>
<dbReference type="SUPFAM" id="SSF48173">
    <property type="entry name" value="Cryptochrome/photolyase FAD-binding domain"/>
    <property type="match status" value="1"/>
</dbReference>
<keyword evidence="5 7" id="KW-0157">Chromophore</keyword>
<evidence type="ECO:0000259" key="8">
    <source>
        <dbReference type="PROSITE" id="PS51645"/>
    </source>
</evidence>
<organism evidence="9 10">
    <name type="scientific">Shewanella livingstonensis</name>
    <dbReference type="NCBI Taxonomy" id="150120"/>
    <lineage>
        <taxon>Bacteria</taxon>
        <taxon>Pseudomonadati</taxon>
        <taxon>Pseudomonadota</taxon>
        <taxon>Gammaproteobacteria</taxon>
        <taxon>Alteromonadales</taxon>
        <taxon>Shewanellaceae</taxon>
        <taxon>Shewanella</taxon>
    </lineage>
</organism>
<evidence type="ECO:0000256" key="1">
    <source>
        <dbReference type="ARBA" id="ARBA00005862"/>
    </source>
</evidence>
<evidence type="ECO:0000256" key="2">
    <source>
        <dbReference type="ARBA" id="ARBA00017881"/>
    </source>
</evidence>
<dbReference type="GO" id="GO:0003913">
    <property type="term" value="F:DNA photolyase activity"/>
    <property type="evidence" value="ECO:0007669"/>
    <property type="project" value="InterPro"/>
</dbReference>
<comment type="cofactor">
    <cofactor evidence="7">
        <name>(6R)-5,10-methylene-5,6,7,8-tetrahydrofolate</name>
        <dbReference type="ChEBI" id="CHEBI:15636"/>
    </cofactor>
    <text evidence="7">Binds 1 5,10-methenyltetrahydrofolate (MTHF) per subunit.</text>
</comment>
<dbReference type="Gene3D" id="1.10.579.10">
    <property type="entry name" value="DNA Cyclobutane Dipyrimidine Photolyase, subunit A, domain 3"/>
    <property type="match status" value="1"/>
</dbReference>
<keyword evidence="10" id="KW-1185">Reference proteome</keyword>
<feature type="binding site" evidence="6">
    <location>
        <begin position="399"/>
        <end position="401"/>
    </location>
    <ligand>
        <name>FAD</name>
        <dbReference type="ChEBI" id="CHEBI:57692"/>
    </ligand>
</feature>
<accession>A0A3G8LSA4</accession>
<evidence type="ECO:0000256" key="7">
    <source>
        <dbReference type="RuleBase" id="RU367151"/>
    </source>
</evidence>
<dbReference type="Pfam" id="PF03441">
    <property type="entry name" value="FAD_binding_7"/>
    <property type="match status" value="1"/>
</dbReference>
<evidence type="ECO:0000313" key="9">
    <source>
        <dbReference type="EMBL" id="AZG72439.1"/>
    </source>
</evidence>
<dbReference type="GO" id="GO:0071949">
    <property type="term" value="F:FAD binding"/>
    <property type="evidence" value="ECO:0007669"/>
    <property type="project" value="TreeGrafter"/>
</dbReference>
<evidence type="ECO:0000256" key="6">
    <source>
        <dbReference type="PIRSR" id="PIRSR602081-1"/>
    </source>
</evidence>
<dbReference type="AlphaFoldDB" id="A0A3G8LSA4"/>
<dbReference type="Gene3D" id="1.25.40.80">
    <property type="match status" value="1"/>
</dbReference>
<evidence type="ECO:0000313" key="10">
    <source>
        <dbReference type="Proteomes" id="UP000278035"/>
    </source>
</evidence>
<name>A0A3G8LSA4_9GAMM</name>
<comment type="cofactor">
    <cofactor evidence="6 7">
        <name>FAD</name>
        <dbReference type="ChEBI" id="CHEBI:57692"/>
    </cofactor>
    <text evidence="6 7">Binds 1 FAD per subunit.</text>
</comment>
<feature type="binding site" evidence="6">
    <location>
        <position position="249"/>
    </location>
    <ligand>
        <name>FAD</name>
        <dbReference type="ChEBI" id="CHEBI:57692"/>
    </ligand>
</feature>
<dbReference type="GO" id="GO:0000719">
    <property type="term" value="P:photoreactive repair"/>
    <property type="evidence" value="ECO:0007669"/>
    <property type="project" value="TreeGrafter"/>
</dbReference>
<dbReference type="InterPro" id="IPR014133">
    <property type="entry name" value="Cry_DASH"/>
</dbReference>
<evidence type="ECO:0000256" key="4">
    <source>
        <dbReference type="ARBA" id="ARBA00022827"/>
    </source>
</evidence>
<keyword evidence="3 6" id="KW-0285">Flavoprotein</keyword>
<dbReference type="Proteomes" id="UP000278035">
    <property type="component" value="Chromosome"/>
</dbReference>
<dbReference type="InterPro" id="IPR002081">
    <property type="entry name" value="Cryptochrome/DNA_photolyase_1"/>
</dbReference>
<dbReference type="InterPro" id="IPR014729">
    <property type="entry name" value="Rossmann-like_a/b/a_fold"/>
</dbReference>
<feature type="domain" description="Photolyase/cryptochrome alpha/beta" evidence="8">
    <location>
        <begin position="22"/>
        <end position="154"/>
    </location>
</feature>
<dbReference type="InterPro" id="IPR036155">
    <property type="entry name" value="Crypto/Photolyase_N_sf"/>
</dbReference>
<dbReference type="PROSITE" id="PS51645">
    <property type="entry name" value="PHR_CRY_ALPHA_BETA"/>
    <property type="match status" value="1"/>
</dbReference>
<dbReference type="KEGG" id="slj:EGC82_06405"/>